<reference evidence="8" key="2">
    <citation type="submission" date="2025-08" db="UniProtKB">
        <authorList>
            <consortium name="Ensembl"/>
        </authorList>
    </citation>
    <scope>IDENTIFICATION</scope>
</reference>
<dbReference type="InterPro" id="IPR003599">
    <property type="entry name" value="Ig_sub"/>
</dbReference>
<sequence length="376" mass="42019">PPLRTTVLLCWMQRAWSPYCYRSLQGKLPRPTLWAQPGLVVVPGTNITLWCSRPSLASPEEVTFTLWKTGTWQPLQNQNSADLWTDFSLPSVRPEDTGSYRCTYKDRTASDAQSEFSEALELVVTGSLPKPSLSALPGLVVEPGKHVTLQCRKPPRSALWRATFTLLKVGSPQPLQSQSTSGISAYFPLLSVRAQDAGNYTCVYSERMTPYQVSEPSDALEIWPSLSAWTGLEVASGSNVILLCWGSSWIPRFALYKEGVEGILHSMEAHEDQGKFFLTHVTSKDSGNYSCSYQLGTNESLWKQPSDALELLVRGERAPIGRYWQLPHSSPSNNLIIIRSCVFFLFFLLCLLLLALHYHGSIPLGKFGEKRMKQRG</sequence>
<dbReference type="FunCoup" id="G3VFD1">
    <property type="interactions" value="11"/>
</dbReference>
<keyword evidence="5" id="KW-0393">Immunoglobulin domain</keyword>
<dbReference type="HOGENOM" id="CLU_021100_2_2_1"/>
<proteinExistence type="predicted"/>
<dbReference type="PANTHER" id="PTHR11738">
    <property type="entry name" value="MHC CLASS I NK CELL RECEPTOR"/>
    <property type="match status" value="1"/>
</dbReference>
<keyword evidence="9" id="KW-1185">Reference proteome</keyword>
<feature type="domain" description="Ig-like" evidence="7">
    <location>
        <begin position="29"/>
        <end position="117"/>
    </location>
</feature>
<dbReference type="AlphaFoldDB" id="G3VFD1"/>
<dbReference type="FunFam" id="2.60.40.10:FF:000049">
    <property type="entry name" value="Leukocyte immunoglobulin-like receptor subfamily B member 1"/>
    <property type="match status" value="2"/>
</dbReference>
<dbReference type="InterPro" id="IPR036179">
    <property type="entry name" value="Ig-like_dom_sf"/>
</dbReference>
<dbReference type="SUPFAM" id="SSF48726">
    <property type="entry name" value="Immunoglobulin"/>
    <property type="match status" value="3"/>
</dbReference>
<dbReference type="InterPro" id="IPR013783">
    <property type="entry name" value="Ig-like_fold"/>
</dbReference>
<dbReference type="InterPro" id="IPR007110">
    <property type="entry name" value="Ig-like_dom"/>
</dbReference>
<protein>
    <recommendedName>
        <fullName evidence="7">Ig-like domain-containing protein</fullName>
    </recommendedName>
</protein>
<organism evidence="8 9">
    <name type="scientific">Sarcophilus harrisii</name>
    <name type="common">Tasmanian devil</name>
    <name type="synonym">Sarcophilus laniarius</name>
    <dbReference type="NCBI Taxonomy" id="9305"/>
    <lineage>
        <taxon>Eukaryota</taxon>
        <taxon>Metazoa</taxon>
        <taxon>Chordata</taxon>
        <taxon>Craniata</taxon>
        <taxon>Vertebrata</taxon>
        <taxon>Euteleostomi</taxon>
        <taxon>Mammalia</taxon>
        <taxon>Metatheria</taxon>
        <taxon>Dasyuromorphia</taxon>
        <taxon>Dasyuridae</taxon>
        <taxon>Sarcophilus</taxon>
    </lineage>
</organism>
<reference evidence="8 9" key="1">
    <citation type="journal article" date="2011" name="Proc. Natl. Acad. Sci. U.S.A.">
        <title>Genetic diversity and population structure of the endangered marsupial Sarcophilus harrisii (Tasmanian devil).</title>
        <authorList>
            <person name="Miller W."/>
            <person name="Hayes V.M."/>
            <person name="Ratan A."/>
            <person name="Petersen D.C."/>
            <person name="Wittekindt N.E."/>
            <person name="Miller J."/>
            <person name="Walenz B."/>
            <person name="Knight J."/>
            <person name="Qi J."/>
            <person name="Zhao F."/>
            <person name="Wang Q."/>
            <person name="Bedoya-Reina O.C."/>
            <person name="Katiyar N."/>
            <person name="Tomsho L.P."/>
            <person name="Kasson L.M."/>
            <person name="Hardie R.A."/>
            <person name="Woodbridge P."/>
            <person name="Tindall E.A."/>
            <person name="Bertelsen M.F."/>
            <person name="Dixon D."/>
            <person name="Pyecroft S."/>
            <person name="Helgen K.M."/>
            <person name="Lesk A.M."/>
            <person name="Pringle T.H."/>
            <person name="Patterson N."/>
            <person name="Zhang Y."/>
            <person name="Kreiss A."/>
            <person name="Woods G.M."/>
            <person name="Jones M.E."/>
            <person name="Schuster S.C."/>
        </authorList>
    </citation>
    <scope>NUCLEOTIDE SEQUENCE [LARGE SCALE GENOMIC DNA]</scope>
</reference>
<dbReference type="PANTHER" id="PTHR11738:SF157">
    <property type="entry name" value="T-CELL-INTERACTING, ACTIVATING RECEPTOR ON MYELOID CELLS PROTEIN 1"/>
    <property type="match status" value="1"/>
</dbReference>
<evidence type="ECO:0000256" key="5">
    <source>
        <dbReference type="ARBA" id="ARBA00023319"/>
    </source>
</evidence>
<evidence type="ECO:0000256" key="3">
    <source>
        <dbReference type="ARBA" id="ARBA00023157"/>
    </source>
</evidence>
<dbReference type="InParanoid" id="G3VFD1"/>
<keyword evidence="6" id="KW-0812">Transmembrane</keyword>
<dbReference type="InterPro" id="IPR003598">
    <property type="entry name" value="Ig_sub2"/>
</dbReference>
<evidence type="ECO:0000259" key="7">
    <source>
        <dbReference type="PROSITE" id="PS50835"/>
    </source>
</evidence>
<keyword evidence="6" id="KW-1133">Transmembrane helix</keyword>
<keyword evidence="6" id="KW-0472">Membrane</keyword>
<dbReference type="SMART" id="SM00409">
    <property type="entry name" value="IG"/>
    <property type="match status" value="3"/>
</dbReference>
<dbReference type="GO" id="GO:0005886">
    <property type="term" value="C:plasma membrane"/>
    <property type="evidence" value="ECO:0007669"/>
    <property type="project" value="TreeGrafter"/>
</dbReference>
<dbReference type="SMART" id="SM00408">
    <property type="entry name" value="IGc2"/>
    <property type="match status" value="3"/>
</dbReference>
<keyword evidence="1" id="KW-0732">Signal</keyword>
<evidence type="ECO:0000256" key="4">
    <source>
        <dbReference type="ARBA" id="ARBA00023180"/>
    </source>
</evidence>
<evidence type="ECO:0000256" key="2">
    <source>
        <dbReference type="ARBA" id="ARBA00022737"/>
    </source>
</evidence>
<dbReference type="GO" id="GO:0002764">
    <property type="term" value="P:immune response-regulating signaling pathway"/>
    <property type="evidence" value="ECO:0007669"/>
    <property type="project" value="TreeGrafter"/>
</dbReference>
<evidence type="ECO:0000256" key="6">
    <source>
        <dbReference type="SAM" id="Phobius"/>
    </source>
</evidence>
<evidence type="ECO:0000313" key="9">
    <source>
        <dbReference type="Proteomes" id="UP000007648"/>
    </source>
</evidence>
<feature type="domain" description="Ig-like" evidence="7">
    <location>
        <begin position="131"/>
        <end position="214"/>
    </location>
</feature>
<dbReference type="InterPro" id="IPR050412">
    <property type="entry name" value="Ig-like_Receptors_ImmuneReg"/>
</dbReference>
<dbReference type="FunFam" id="2.60.40.10:FF:000033">
    <property type="entry name" value="Killer cell immunoglobulin-like receptor"/>
    <property type="match status" value="1"/>
</dbReference>
<dbReference type="Gene3D" id="2.60.40.10">
    <property type="entry name" value="Immunoglobulins"/>
    <property type="match status" value="3"/>
</dbReference>
<evidence type="ECO:0000256" key="1">
    <source>
        <dbReference type="ARBA" id="ARBA00022729"/>
    </source>
</evidence>
<accession>G3VFD1</accession>
<feature type="domain" description="Ig-like" evidence="7">
    <location>
        <begin position="224"/>
        <end position="291"/>
    </location>
</feature>
<dbReference type="Pfam" id="PF13895">
    <property type="entry name" value="Ig_2"/>
    <property type="match status" value="3"/>
</dbReference>
<dbReference type="eggNOG" id="ENOG502RYEX">
    <property type="taxonomic scope" value="Eukaryota"/>
</dbReference>
<dbReference type="Ensembl" id="ENSSHAT00000001906.2">
    <property type="protein sequence ID" value="ENSSHAP00000001885.2"/>
    <property type="gene ID" value="ENSSHAG00000001679.2"/>
</dbReference>
<keyword evidence="4" id="KW-0325">Glycoprotein</keyword>
<dbReference type="GeneTree" id="ENSGT01150000286974"/>
<keyword evidence="3" id="KW-1015">Disulfide bond</keyword>
<evidence type="ECO:0000313" key="8">
    <source>
        <dbReference type="Ensembl" id="ENSSHAP00000001885.2"/>
    </source>
</evidence>
<reference evidence="8" key="3">
    <citation type="submission" date="2025-09" db="UniProtKB">
        <authorList>
            <consortium name="Ensembl"/>
        </authorList>
    </citation>
    <scope>IDENTIFICATION</scope>
</reference>
<name>G3VFD1_SARHA</name>
<keyword evidence="2" id="KW-0677">Repeat</keyword>
<dbReference type="PROSITE" id="PS50835">
    <property type="entry name" value="IG_LIKE"/>
    <property type="match status" value="3"/>
</dbReference>
<dbReference type="Proteomes" id="UP000007648">
    <property type="component" value="Unassembled WGS sequence"/>
</dbReference>
<feature type="transmembrane region" description="Helical" evidence="6">
    <location>
        <begin position="336"/>
        <end position="356"/>
    </location>
</feature>